<dbReference type="AlphaFoldDB" id="A0A233V938"/>
<dbReference type="Proteomes" id="UP000215413">
    <property type="component" value="Unassembled WGS sequence"/>
</dbReference>
<protein>
    <submittedName>
        <fullName evidence="1">Uncharacterized protein</fullName>
    </submittedName>
</protein>
<comment type="caution">
    <text evidence="1">The sequence shown here is derived from an EMBL/GenBank/DDBJ whole genome shotgun (WGS) entry which is preliminary data.</text>
</comment>
<evidence type="ECO:0000313" key="1">
    <source>
        <dbReference type="EMBL" id="OXZ28901.1"/>
    </source>
</evidence>
<organism evidence="1 2">
    <name type="scientific">Finegoldia magna</name>
    <name type="common">Peptostreptococcus magnus</name>
    <dbReference type="NCBI Taxonomy" id="1260"/>
    <lineage>
        <taxon>Bacteria</taxon>
        <taxon>Bacillati</taxon>
        <taxon>Bacillota</taxon>
        <taxon>Tissierellia</taxon>
        <taxon>Tissierellales</taxon>
        <taxon>Peptoniphilaceae</taxon>
        <taxon>Finegoldia</taxon>
    </lineage>
</organism>
<dbReference type="RefSeq" id="WP_094205180.1">
    <property type="nucleotide sequence ID" value="NZ_NDYC01000007.1"/>
</dbReference>
<dbReference type="EMBL" id="NDYC01000007">
    <property type="protein sequence ID" value="OXZ28901.1"/>
    <property type="molecule type" value="Genomic_DNA"/>
</dbReference>
<gene>
    <name evidence="1" type="ORF">B9N49_01230</name>
</gene>
<proteinExistence type="predicted"/>
<accession>A0A233V938</accession>
<evidence type="ECO:0000313" key="2">
    <source>
        <dbReference type="Proteomes" id="UP000215413"/>
    </source>
</evidence>
<name>A0A233V938_FINMA</name>
<sequence length="426" mass="49882">MTKKSEELKESKELEETRALEKLVESYKEKKDKVETIDEFLRKYNPWKGKNFDGLLDDFLEALKKDDKEFSWLKIDNGLYNELKDKNGRAASIDYGIPSHVRGDIEKGTVFLCLVNPNIDVKVAMCEACQMKNEEDIKKYIFNPGSEGGILYKEILELKGMKKLIGLKESDEDKNHEKNEIGYYTANYFNVILLAINDYKNKDEKEYEDLKKAVKSFKRFTRTLKNDDENKQKNYKNIKKEDLENFVNISKKIVNLEAFPFRSSTPNFAIDEDNAKDRFANCLVNSNSNVSMLSARIIIWKILEYIVNPKDNVKPVFIFRRFNRAWRPSIENVLKKDFFEKNKDDSVKEDKDDSVKEDKAINIAIDNIIKKLHEEFFYTIGPKDHDNMLKMSKNLYKNDEKISINEGKENEFNELIINALSLPKNN</sequence>
<reference evidence="2" key="1">
    <citation type="submission" date="2017-04" db="EMBL/GenBank/DDBJ databases">
        <title>Finegoldia magna isolated from orthopedic joint implant-associated infections.</title>
        <authorList>
            <person name="Bjorklund S."/>
            <person name="Bruggemann H."/>
            <person name="Jensen A."/>
            <person name="Hellmark B."/>
            <person name="Soderquist B."/>
        </authorList>
    </citation>
    <scope>NUCLEOTIDE SEQUENCE [LARGE SCALE GENOMIC DNA]</scope>
    <source>
        <strain evidence="2">CCUG 54800</strain>
    </source>
</reference>